<accession>A0A8S1JEZ4</accession>
<keyword evidence="5 7" id="KW-0067">ATP-binding</keyword>
<evidence type="ECO:0000313" key="11">
    <source>
        <dbReference type="EMBL" id="CAD7704930.1"/>
    </source>
</evidence>
<evidence type="ECO:0000256" key="4">
    <source>
        <dbReference type="ARBA" id="ARBA00022777"/>
    </source>
</evidence>
<evidence type="ECO:0000256" key="7">
    <source>
        <dbReference type="PIRSR" id="PIRSR630616-2"/>
    </source>
</evidence>
<proteinExistence type="predicted"/>
<feature type="domain" description="Protein kinase" evidence="10">
    <location>
        <begin position="21"/>
        <end position="285"/>
    </location>
</feature>
<keyword evidence="1" id="KW-0723">Serine/threonine-protein kinase</keyword>
<sequence>MADSETGLPEVAKVLEGYPRYQIVKVLGSGTFGTVVLANDQERDGERIAVKLVEINDRVPKYVWREIENHRQLLKHPHIIEFYDVFKPVEGRVAISMEYADGGNLFQYVRKLRRLEEELARWLFQMLILAVDYCHRKGVVSRDIKLENILLKKSTFLPVVKLCDFGFSKNVNIHSIPRSKVGSLDYMAPEVVDARGRIEYDAKKSDVWSCGVVLYVMLTGMYPFEGGMRGAPQDKRKDDVIRRIRRIEYTVPNHVSMDARDLIEQCLTDSEHRISMAEIVQHPWFMKNFPEEARTMNATILADQEAAAAGEEPSGGSISYNWSLDPRRQRDIMDPEWYEPMIDEELKNDHDDGVDVLAADLKNQQIRGNPGNH</sequence>
<gene>
    <name evidence="11" type="ORF">OSTQU699_LOCUS10285</name>
</gene>
<dbReference type="OrthoDB" id="503873at2759"/>
<evidence type="ECO:0000256" key="3">
    <source>
        <dbReference type="ARBA" id="ARBA00022741"/>
    </source>
</evidence>
<organism evidence="11 12">
    <name type="scientific">Ostreobium quekettii</name>
    <dbReference type="NCBI Taxonomy" id="121088"/>
    <lineage>
        <taxon>Eukaryota</taxon>
        <taxon>Viridiplantae</taxon>
        <taxon>Chlorophyta</taxon>
        <taxon>core chlorophytes</taxon>
        <taxon>Ulvophyceae</taxon>
        <taxon>TCBD clade</taxon>
        <taxon>Bryopsidales</taxon>
        <taxon>Ostreobineae</taxon>
        <taxon>Ostreobiaceae</taxon>
        <taxon>Ostreobium</taxon>
    </lineage>
</organism>
<evidence type="ECO:0000313" key="12">
    <source>
        <dbReference type="Proteomes" id="UP000708148"/>
    </source>
</evidence>
<protein>
    <recommendedName>
        <fullName evidence="10">Protein kinase domain-containing protein</fullName>
    </recommendedName>
</protein>
<dbReference type="GO" id="GO:0004674">
    <property type="term" value="F:protein serine/threonine kinase activity"/>
    <property type="evidence" value="ECO:0007669"/>
    <property type="project" value="UniProtKB-KW"/>
</dbReference>
<evidence type="ECO:0000256" key="9">
    <source>
        <dbReference type="PROSITE-ProRule" id="PRU10141"/>
    </source>
</evidence>
<keyword evidence="12" id="KW-1185">Reference proteome</keyword>
<dbReference type="InterPro" id="IPR030616">
    <property type="entry name" value="Aur-like"/>
</dbReference>
<feature type="binding site" evidence="7">
    <location>
        <begin position="147"/>
        <end position="148"/>
    </location>
    <ligand>
        <name>ATP</name>
        <dbReference type="ChEBI" id="CHEBI:30616"/>
    </ligand>
</feature>
<name>A0A8S1JEZ4_9CHLO</name>
<dbReference type="SUPFAM" id="SSF56112">
    <property type="entry name" value="Protein kinase-like (PK-like)"/>
    <property type="match status" value="1"/>
</dbReference>
<evidence type="ECO:0000256" key="1">
    <source>
        <dbReference type="ARBA" id="ARBA00022527"/>
    </source>
</evidence>
<keyword evidence="2" id="KW-0808">Transferase</keyword>
<evidence type="ECO:0000259" key="10">
    <source>
        <dbReference type="PROSITE" id="PS50011"/>
    </source>
</evidence>
<dbReference type="InterPro" id="IPR000719">
    <property type="entry name" value="Prot_kinase_dom"/>
</dbReference>
<dbReference type="Pfam" id="PF00069">
    <property type="entry name" value="Pkinase"/>
    <property type="match status" value="1"/>
</dbReference>
<reference evidence="11" key="1">
    <citation type="submission" date="2020-12" db="EMBL/GenBank/DDBJ databases">
        <authorList>
            <person name="Iha C."/>
        </authorList>
    </citation>
    <scope>NUCLEOTIDE SEQUENCE</scope>
</reference>
<dbReference type="InterPro" id="IPR017441">
    <property type="entry name" value="Protein_kinase_ATP_BS"/>
</dbReference>
<dbReference type="AlphaFoldDB" id="A0A8S1JEZ4"/>
<dbReference type="SMART" id="SM00220">
    <property type="entry name" value="S_TKc"/>
    <property type="match status" value="1"/>
</dbReference>
<dbReference type="EMBL" id="CAJHUC010002975">
    <property type="protein sequence ID" value="CAD7704930.1"/>
    <property type="molecule type" value="Genomic_DNA"/>
</dbReference>
<feature type="active site" description="Proton acceptor" evidence="6">
    <location>
        <position position="143"/>
    </location>
</feature>
<dbReference type="Gene3D" id="1.10.510.10">
    <property type="entry name" value="Transferase(Phosphotransferase) domain 1"/>
    <property type="match status" value="1"/>
</dbReference>
<evidence type="ECO:0000256" key="6">
    <source>
        <dbReference type="PIRSR" id="PIRSR630616-1"/>
    </source>
</evidence>
<dbReference type="GO" id="GO:0005524">
    <property type="term" value="F:ATP binding"/>
    <property type="evidence" value="ECO:0007669"/>
    <property type="project" value="UniProtKB-UniRule"/>
</dbReference>
<comment type="caution">
    <text evidence="11">The sequence shown here is derived from an EMBL/GenBank/DDBJ whole genome shotgun (WGS) entry which is preliminary data.</text>
</comment>
<dbReference type="PROSITE" id="PS00107">
    <property type="entry name" value="PROTEIN_KINASE_ATP"/>
    <property type="match status" value="1"/>
</dbReference>
<dbReference type="PROSITE" id="PS50011">
    <property type="entry name" value="PROTEIN_KINASE_DOM"/>
    <property type="match status" value="1"/>
</dbReference>
<feature type="binding site" evidence="7 9">
    <location>
        <position position="51"/>
    </location>
    <ligand>
        <name>ATP</name>
        <dbReference type="ChEBI" id="CHEBI:30616"/>
    </ligand>
</feature>
<feature type="binding site" evidence="7">
    <location>
        <position position="164"/>
    </location>
    <ligand>
        <name>ATP</name>
        <dbReference type="ChEBI" id="CHEBI:30616"/>
    </ligand>
</feature>
<keyword evidence="3 7" id="KW-0547">Nucleotide-binding</keyword>
<keyword evidence="4" id="KW-0418">Kinase</keyword>
<dbReference type="PANTHER" id="PTHR24350">
    <property type="entry name" value="SERINE/THREONINE-PROTEIN KINASE IAL-RELATED"/>
    <property type="match status" value="1"/>
</dbReference>
<dbReference type="FunFam" id="1.10.510.10:FF:000571">
    <property type="entry name" value="Maternal embryonic leucine zipper kinase"/>
    <property type="match status" value="1"/>
</dbReference>
<evidence type="ECO:0000256" key="8">
    <source>
        <dbReference type="PIRSR" id="PIRSR630616-3"/>
    </source>
</evidence>
<feature type="cross-link" description="Glycyl lysine isopeptide (Lys-Gly) (interchain with G-Cter in SUMO2)" evidence="8">
    <location>
        <position position="145"/>
    </location>
</feature>
<dbReference type="CDD" id="cd14003">
    <property type="entry name" value="STKc_AMPK-like"/>
    <property type="match status" value="1"/>
</dbReference>
<feature type="binding site" evidence="7">
    <location>
        <begin position="98"/>
        <end position="100"/>
    </location>
    <ligand>
        <name>ATP</name>
        <dbReference type="ChEBI" id="CHEBI:30616"/>
    </ligand>
</feature>
<evidence type="ECO:0000256" key="5">
    <source>
        <dbReference type="ARBA" id="ARBA00022840"/>
    </source>
</evidence>
<dbReference type="InterPro" id="IPR011009">
    <property type="entry name" value="Kinase-like_dom_sf"/>
</dbReference>
<evidence type="ECO:0000256" key="2">
    <source>
        <dbReference type="ARBA" id="ARBA00022679"/>
    </source>
</evidence>
<dbReference type="Proteomes" id="UP000708148">
    <property type="component" value="Unassembled WGS sequence"/>
</dbReference>